<name>N0E212_9MICO</name>
<dbReference type="PROSITE" id="PS50991">
    <property type="entry name" value="PYR_CT"/>
    <property type="match status" value="1"/>
</dbReference>
<keyword evidence="3" id="KW-0012">Acyltransferase</keyword>
<reference evidence="3 4" key="1">
    <citation type="journal article" date="2013" name="ISME J.">
        <title>A metabolic model for members of the genus Tetrasphaera involved in enhanced biological phosphorus removal.</title>
        <authorList>
            <person name="Kristiansen R."/>
            <person name="Nguyen H.T.T."/>
            <person name="Saunders A.M."/>
            <person name="Nielsen J.L."/>
            <person name="Wimmer R."/>
            <person name="Le V.Q."/>
            <person name="McIlroy S.J."/>
            <person name="Petrovski S."/>
            <person name="Seviour R.J."/>
            <person name="Calteau A."/>
            <person name="Nielsen K.L."/>
            <person name="Nielsen P.H."/>
        </authorList>
    </citation>
    <scope>NUCLEOTIDE SEQUENCE [LARGE SCALE GENOMIC DNA]</scope>
    <source>
        <strain evidence="3 4">Lp2</strain>
    </source>
</reference>
<dbReference type="eggNOG" id="COG0119">
    <property type="taxonomic scope" value="Bacteria"/>
</dbReference>
<organism evidence="3 4">
    <name type="scientific">Phycicoccus elongatus Lp2</name>
    <dbReference type="NCBI Taxonomy" id="1193181"/>
    <lineage>
        <taxon>Bacteria</taxon>
        <taxon>Bacillati</taxon>
        <taxon>Actinomycetota</taxon>
        <taxon>Actinomycetes</taxon>
        <taxon>Micrococcales</taxon>
        <taxon>Intrasporangiaceae</taxon>
        <taxon>Phycicoccus</taxon>
    </lineage>
</organism>
<dbReference type="PANTHER" id="PTHR42880:SF1">
    <property type="entry name" value="ISOPROPYLMALATE_HOMOCITRATE_CITRAMALATE SYNTHASE FAMILY PROTEIN"/>
    <property type="match status" value="1"/>
</dbReference>
<dbReference type="Pfam" id="PF22617">
    <property type="entry name" value="HCS_D2"/>
    <property type="match status" value="1"/>
</dbReference>
<accession>N0E212</accession>
<keyword evidence="1 3" id="KW-0808">Transferase</keyword>
<sequence length="355" mass="37506">MPGVAFTRQQQHEIAHALDELGVDEIELGFPASGEAQCADISSIVDSGLNARTLALARPIRRDLDNAALCGVDGVIIVSAFSDIHLRDKLGTDFDTALRASAEAALYARERGLFVQVSFEDATRTPPDRVAGAARALAASGAQRIGLADTVGMAKPEQFSALVARVIGDAGIAVAVHCHDDFGLAVANTLAAVESGATAISTTINGLGERSGNAATEECVAALEILYKHPTSVRLDRLTEVCRLVAAHSGVPIPANKGVVGGNSFRHESGIHVAAMLRNTGCYEPYPPALVGGTREYVLGKTSGRAAIRHVAALYDIQLDDEQCLTLLRRLQELSETGEPLDELRIRSLLAEVTR</sequence>
<comment type="caution">
    <text evidence="3">The sequence shown here is derived from an EMBL/GenBank/DDBJ whole genome shotgun (WGS) entry which is preliminary data.</text>
</comment>
<evidence type="ECO:0000256" key="1">
    <source>
        <dbReference type="ARBA" id="ARBA00022679"/>
    </source>
</evidence>
<dbReference type="PROSITE" id="PS00816">
    <property type="entry name" value="AIPM_HOMOCIT_SYNTH_2"/>
    <property type="match status" value="1"/>
</dbReference>
<dbReference type="GO" id="GO:0003852">
    <property type="term" value="F:2-isopropylmalate synthase activity"/>
    <property type="evidence" value="ECO:0007669"/>
    <property type="project" value="UniProtKB-EC"/>
</dbReference>
<keyword evidence="4" id="KW-1185">Reference proteome</keyword>
<dbReference type="SUPFAM" id="SSF51569">
    <property type="entry name" value="Aldolase"/>
    <property type="match status" value="1"/>
</dbReference>
<dbReference type="Gene3D" id="1.10.238.260">
    <property type="match status" value="1"/>
</dbReference>
<evidence type="ECO:0000313" key="3">
    <source>
        <dbReference type="EMBL" id="CCH70998.1"/>
    </source>
</evidence>
<dbReference type="GO" id="GO:0019752">
    <property type="term" value="P:carboxylic acid metabolic process"/>
    <property type="evidence" value="ECO:0007669"/>
    <property type="project" value="InterPro"/>
</dbReference>
<dbReference type="InterPro" id="IPR013785">
    <property type="entry name" value="Aldolase_TIM"/>
</dbReference>
<feature type="domain" description="Pyruvate carboxyltransferase" evidence="2">
    <location>
        <begin position="1"/>
        <end position="239"/>
    </location>
</feature>
<dbReference type="STRING" id="1193181.BN10_740010"/>
<dbReference type="InterPro" id="IPR000891">
    <property type="entry name" value="PYR_CT"/>
</dbReference>
<dbReference type="Pfam" id="PF00682">
    <property type="entry name" value="HMGL-like"/>
    <property type="match status" value="1"/>
</dbReference>
<dbReference type="AlphaFoldDB" id="N0E212"/>
<dbReference type="HOGENOM" id="CLU_022158_4_2_11"/>
<dbReference type="OrthoDB" id="9803573at2"/>
<dbReference type="EMBL" id="CAIZ01000146">
    <property type="protein sequence ID" value="CCH70998.1"/>
    <property type="molecule type" value="Genomic_DNA"/>
</dbReference>
<dbReference type="Proteomes" id="UP000013167">
    <property type="component" value="Unassembled WGS sequence"/>
</dbReference>
<evidence type="ECO:0000259" key="2">
    <source>
        <dbReference type="PROSITE" id="PS50991"/>
    </source>
</evidence>
<gene>
    <name evidence="3" type="primary">leuA</name>
    <name evidence="3" type="ORF">BN10_740010</name>
</gene>
<dbReference type="InterPro" id="IPR054691">
    <property type="entry name" value="LeuA/HCS_post-cat"/>
</dbReference>
<dbReference type="Gene3D" id="3.20.20.70">
    <property type="entry name" value="Aldolase class I"/>
    <property type="match status" value="1"/>
</dbReference>
<dbReference type="InterPro" id="IPR002034">
    <property type="entry name" value="AIPM/Hcit_synth_CS"/>
</dbReference>
<dbReference type="PANTHER" id="PTHR42880">
    <property type="entry name" value="HOMOCITRATE SYNTHASE"/>
    <property type="match status" value="1"/>
</dbReference>
<proteinExistence type="predicted"/>
<protein>
    <submittedName>
        <fullName evidence="3">2-isopropylmalate synthase 1</fullName>
        <ecNumber evidence="3">2.3.3.13</ecNumber>
    </submittedName>
</protein>
<evidence type="ECO:0000313" key="4">
    <source>
        <dbReference type="Proteomes" id="UP000013167"/>
    </source>
</evidence>
<dbReference type="EC" id="2.3.3.13" evidence="3"/>